<name>A0A0F9Q5L6_9ZZZZ</name>
<organism evidence="1">
    <name type="scientific">marine sediment metagenome</name>
    <dbReference type="NCBI Taxonomy" id="412755"/>
    <lineage>
        <taxon>unclassified sequences</taxon>
        <taxon>metagenomes</taxon>
        <taxon>ecological metagenomes</taxon>
    </lineage>
</organism>
<dbReference type="AlphaFoldDB" id="A0A0F9Q5L6"/>
<reference evidence="1" key="1">
    <citation type="journal article" date="2015" name="Nature">
        <title>Complex archaea that bridge the gap between prokaryotes and eukaryotes.</title>
        <authorList>
            <person name="Spang A."/>
            <person name="Saw J.H."/>
            <person name="Jorgensen S.L."/>
            <person name="Zaremba-Niedzwiedzka K."/>
            <person name="Martijn J."/>
            <person name="Lind A.E."/>
            <person name="van Eijk R."/>
            <person name="Schleper C."/>
            <person name="Guy L."/>
            <person name="Ettema T.J."/>
        </authorList>
    </citation>
    <scope>NUCLEOTIDE SEQUENCE</scope>
</reference>
<sequence>MRTEKELEKMRLEVVKYMPSMPVYKDYEVADRYGCWFIYTGLLETRYMMGKSFNKETKKYGYY</sequence>
<comment type="caution">
    <text evidence="1">The sequence shown here is derived from an EMBL/GenBank/DDBJ whole genome shotgun (WGS) entry which is preliminary data.</text>
</comment>
<dbReference type="EMBL" id="LAZR01005343">
    <property type="protein sequence ID" value="KKN00703.1"/>
    <property type="molecule type" value="Genomic_DNA"/>
</dbReference>
<protein>
    <submittedName>
        <fullName evidence="1">Uncharacterized protein</fullName>
    </submittedName>
</protein>
<evidence type="ECO:0000313" key="1">
    <source>
        <dbReference type="EMBL" id="KKN00703.1"/>
    </source>
</evidence>
<proteinExistence type="predicted"/>
<accession>A0A0F9Q5L6</accession>
<gene>
    <name evidence="1" type="ORF">LCGC14_1135030</name>
</gene>